<dbReference type="AlphaFoldDB" id="A0A7G6E3Z8"/>
<evidence type="ECO:0000256" key="1">
    <source>
        <dbReference type="SAM" id="Phobius"/>
    </source>
</evidence>
<dbReference type="RefSeq" id="WP_153802001.1">
    <property type="nucleotide sequence ID" value="NZ_CP045798.1"/>
</dbReference>
<keyword evidence="3" id="KW-1185">Reference proteome</keyword>
<name>A0A7G6E3Z8_THEFR</name>
<keyword evidence="1" id="KW-1133">Transmembrane helix</keyword>
<accession>A0A7G6E3Z8</accession>
<gene>
    <name evidence="2" type="ORF">BR63_11065</name>
</gene>
<dbReference type="Proteomes" id="UP000515847">
    <property type="component" value="Chromosome"/>
</dbReference>
<reference evidence="2 3" key="1">
    <citation type="journal article" date="2019" name="Front. Microbiol.">
        <title>Thermoanaerosceptrum fracticalcis gen. nov. sp. nov., a Novel Fumarate-Fermenting Microorganism From a Deep Fractured Carbonate Aquifer of the US Great Basin.</title>
        <authorList>
            <person name="Hamilton-Brehm S.D."/>
            <person name="Stewart L.E."/>
            <person name="Zavarin M."/>
            <person name="Caldwell M."/>
            <person name="Lawson P.A."/>
            <person name="Onstott T.C."/>
            <person name="Grzymski J."/>
            <person name="Neveux I."/>
            <person name="Lollar B.S."/>
            <person name="Russell C.E."/>
            <person name="Moser D.P."/>
        </authorList>
    </citation>
    <scope>NUCLEOTIDE SEQUENCE [LARGE SCALE GENOMIC DNA]</scope>
    <source>
        <strain evidence="2 3">DRI-13</strain>
    </source>
</reference>
<evidence type="ECO:0000313" key="2">
    <source>
        <dbReference type="EMBL" id="QNB46802.1"/>
    </source>
</evidence>
<dbReference type="EMBL" id="CP045798">
    <property type="protein sequence ID" value="QNB46802.1"/>
    <property type="molecule type" value="Genomic_DNA"/>
</dbReference>
<sequence length="45" mass="5126">MEKIGWLGLPVKTWLVIGVPFILSALAPYTIAMYLIKRGRVDEHE</sequence>
<protein>
    <submittedName>
        <fullName evidence="2">Uncharacterized protein</fullName>
    </submittedName>
</protein>
<feature type="transmembrane region" description="Helical" evidence="1">
    <location>
        <begin position="14"/>
        <end position="36"/>
    </location>
</feature>
<keyword evidence="1" id="KW-0812">Transmembrane</keyword>
<evidence type="ECO:0000313" key="3">
    <source>
        <dbReference type="Proteomes" id="UP000515847"/>
    </source>
</evidence>
<dbReference type="KEGG" id="tfr:BR63_11065"/>
<keyword evidence="1" id="KW-0472">Membrane</keyword>
<organism evidence="2 3">
    <name type="scientific">Thermanaerosceptrum fracticalcis</name>
    <dbReference type="NCBI Taxonomy" id="1712410"/>
    <lineage>
        <taxon>Bacteria</taxon>
        <taxon>Bacillati</taxon>
        <taxon>Bacillota</taxon>
        <taxon>Clostridia</taxon>
        <taxon>Eubacteriales</taxon>
        <taxon>Peptococcaceae</taxon>
        <taxon>Thermanaerosceptrum</taxon>
    </lineage>
</organism>
<proteinExistence type="predicted"/>